<keyword evidence="2" id="KW-0614">Plasmid</keyword>
<dbReference type="Pfam" id="PF09836">
    <property type="entry name" value="DUF2063"/>
    <property type="match status" value="1"/>
</dbReference>
<dbReference type="AlphaFoldDB" id="A0AAU8SQR1"/>
<geneLocation type="plasmid" evidence="2 3">
    <name>pBIL</name>
</geneLocation>
<dbReference type="Gene3D" id="1.10.150.690">
    <property type="entry name" value="DUF2063"/>
    <property type="match status" value="1"/>
</dbReference>
<name>A0AAU8SQR1_9BURK</name>
<evidence type="ECO:0000313" key="3">
    <source>
        <dbReference type="Proteomes" id="UP000032614"/>
    </source>
</evidence>
<evidence type="ECO:0000313" key="2">
    <source>
        <dbReference type="EMBL" id="AJZ56298.1"/>
    </source>
</evidence>
<accession>A0AAU8SQR1</accession>
<dbReference type="RefSeq" id="WP_028197058.1">
    <property type="nucleotide sequence ID" value="NZ_CADFGE010000013.1"/>
</dbReference>
<dbReference type="InterPro" id="IPR044922">
    <property type="entry name" value="DUF2063_N_sf"/>
</dbReference>
<dbReference type="Proteomes" id="UP000032614">
    <property type="component" value="Plasmid pBIL"/>
</dbReference>
<reference evidence="2 3" key="1">
    <citation type="journal article" date="2015" name="Genome Announc.">
        <title>Complete genome sequences for 59 burkholderia isolates, both pathogenic and near neighbor.</title>
        <authorList>
            <person name="Johnson S.L."/>
            <person name="Bishop-Lilly K.A."/>
            <person name="Ladner J.T."/>
            <person name="Daligault H.E."/>
            <person name="Davenport K.W."/>
            <person name="Jaissle J."/>
            <person name="Frey K.G."/>
            <person name="Koroleva G.I."/>
            <person name="Bruce D.C."/>
            <person name="Coyne S.R."/>
            <person name="Broomall S.M."/>
            <person name="Li P.E."/>
            <person name="Teshima H."/>
            <person name="Gibbons H.S."/>
            <person name="Palacios G.F."/>
            <person name="Rosenzweig C.N."/>
            <person name="Redden C.L."/>
            <person name="Xu Y."/>
            <person name="Minogue T.D."/>
            <person name="Chain P.S."/>
        </authorList>
    </citation>
    <scope>NUCLEOTIDE SEQUENCE [LARGE SCALE GENOMIC DNA]</scope>
    <source>
        <strain evidence="2 3">ATCC BAA-463</strain>
    </source>
</reference>
<dbReference type="EMBL" id="CP010024">
    <property type="protein sequence ID" value="AJZ56298.1"/>
    <property type="molecule type" value="Genomic_DNA"/>
</dbReference>
<feature type="domain" description="Putative DNA-binding" evidence="1">
    <location>
        <begin position="7"/>
        <end position="98"/>
    </location>
</feature>
<sequence>MLSLRELQDAVRRSIVDRDDVDAMAHIVADGIAPRERLSVYRNTFAQTLIRALRLSYPAVDRLVGVEFFDVAARGFIAQQPPRSSYLDEFGGDFAGFLERFAPAASVPYLPDVARLEWAVSRALHAADTPVLTIASLRSVDAADYARIRFVRHPSVSMVRTGYPADLIWHAVLMDDDAALAAIDLSCGPACLMVQRGIPGVEVDRVDETVWRFARALCSGCPLGSALDDHPGIDATTALAGLLRQGCFAGFSLASHTGPVQPLTELP</sequence>
<dbReference type="KEGG" id="bfn:OI25_7816"/>
<gene>
    <name evidence="2" type="ORF">OI25_7816</name>
</gene>
<dbReference type="InterPro" id="IPR018640">
    <property type="entry name" value="DUF2063"/>
</dbReference>
<dbReference type="GeneID" id="66513100"/>
<protein>
    <recommendedName>
        <fullName evidence="1">Putative DNA-binding domain-containing protein</fullName>
    </recommendedName>
</protein>
<organism evidence="2 3">
    <name type="scientific">Paraburkholderia fungorum</name>
    <dbReference type="NCBI Taxonomy" id="134537"/>
    <lineage>
        <taxon>Bacteria</taxon>
        <taxon>Pseudomonadati</taxon>
        <taxon>Pseudomonadota</taxon>
        <taxon>Betaproteobacteria</taxon>
        <taxon>Burkholderiales</taxon>
        <taxon>Burkholderiaceae</taxon>
        <taxon>Paraburkholderia</taxon>
    </lineage>
</organism>
<proteinExistence type="predicted"/>
<evidence type="ECO:0000259" key="1">
    <source>
        <dbReference type="Pfam" id="PF09836"/>
    </source>
</evidence>